<evidence type="ECO:0000256" key="7">
    <source>
        <dbReference type="RuleBase" id="RU003345"/>
    </source>
</evidence>
<dbReference type="PIRSF" id="PIRSF036492">
    <property type="entry name" value="ALDH"/>
    <property type="match status" value="1"/>
</dbReference>
<feature type="active site" evidence="5">
    <location>
        <position position="253"/>
    </location>
</feature>
<organism evidence="9 10">
    <name type="scientific">Mucor saturninus</name>
    <dbReference type="NCBI Taxonomy" id="64648"/>
    <lineage>
        <taxon>Eukaryota</taxon>
        <taxon>Fungi</taxon>
        <taxon>Fungi incertae sedis</taxon>
        <taxon>Mucoromycota</taxon>
        <taxon>Mucoromycotina</taxon>
        <taxon>Mucoromycetes</taxon>
        <taxon>Mucorales</taxon>
        <taxon>Mucorineae</taxon>
        <taxon>Mucoraceae</taxon>
        <taxon>Mucor</taxon>
    </lineage>
</organism>
<evidence type="ECO:0000313" key="10">
    <source>
        <dbReference type="Proteomes" id="UP000603453"/>
    </source>
</evidence>
<dbReference type="Pfam" id="PF00171">
    <property type="entry name" value="Aldedh"/>
    <property type="match status" value="1"/>
</dbReference>
<dbReference type="EMBL" id="JAEPRD010000028">
    <property type="protein sequence ID" value="KAG2206883.1"/>
    <property type="molecule type" value="Genomic_DNA"/>
</dbReference>
<evidence type="ECO:0000256" key="1">
    <source>
        <dbReference type="ARBA" id="ARBA00009986"/>
    </source>
</evidence>
<dbReference type="OrthoDB" id="440325at2759"/>
<evidence type="ECO:0000256" key="2">
    <source>
        <dbReference type="ARBA" id="ARBA00023002"/>
    </source>
</evidence>
<dbReference type="SUPFAM" id="SSF53720">
    <property type="entry name" value="ALDH-like"/>
    <property type="match status" value="1"/>
</dbReference>
<feature type="domain" description="Aldehyde dehydrogenase" evidence="8">
    <location>
        <begin position="14"/>
        <end position="438"/>
    </location>
</feature>
<feature type="active site" evidence="5 6">
    <location>
        <position position="219"/>
    </location>
</feature>
<dbReference type="PANTHER" id="PTHR43570">
    <property type="entry name" value="ALDEHYDE DEHYDROGENASE"/>
    <property type="match status" value="1"/>
</dbReference>
<dbReference type="FunFam" id="3.40.309.10:FF:000003">
    <property type="entry name" value="Aldehyde dehydrogenase"/>
    <property type="match status" value="1"/>
</dbReference>
<name>A0A8H7R9Z9_9FUNG</name>
<keyword evidence="10" id="KW-1185">Reference proteome</keyword>
<evidence type="ECO:0000256" key="4">
    <source>
        <dbReference type="PIRNR" id="PIRNR036492"/>
    </source>
</evidence>
<keyword evidence="2 4" id="KW-0560">Oxidoreductase</keyword>
<evidence type="ECO:0000256" key="6">
    <source>
        <dbReference type="PROSITE-ProRule" id="PRU10007"/>
    </source>
</evidence>
<dbReference type="InterPro" id="IPR016162">
    <property type="entry name" value="Ald_DH_N"/>
</dbReference>
<dbReference type="InterPro" id="IPR016163">
    <property type="entry name" value="Ald_DH_C"/>
</dbReference>
<accession>A0A8H7R9Z9</accession>
<dbReference type="InterPro" id="IPR012394">
    <property type="entry name" value="Aldehyde_DH_NAD(P)"/>
</dbReference>
<dbReference type="PANTHER" id="PTHR43570:SF16">
    <property type="entry name" value="ALDEHYDE DEHYDROGENASE TYPE III, ISOFORM Q"/>
    <property type="match status" value="1"/>
</dbReference>
<dbReference type="GO" id="GO:0006081">
    <property type="term" value="P:aldehyde metabolic process"/>
    <property type="evidence" value="ECO:0007669"/>
    <property type="project" value="InterPro"/>
</dbReference>
<dbReference type="InterPro" id="IPR016161">
    <property type="entry name" value="Ald_DH/histidinol_DH"/>
</dbReference>
<evidence type="ECO:0000313" key="9">
    <source>
        <dbReference type="EMBL" id="KAG2206883.1"/>
    </source>
</evidence>
<evidence type="ECO:0000256" key="5">
    <source>
        <dbReference type="PIRSR" id="PIRSR036492-1"/>
    </source>
</evidence>
<sequence length="507" mass="55730">MTGTNYTSIETIPSIIQSLRTQFNTGLTKDVAFRKQQLANMIRFCNENNELLCDALWKDLRKHPMECDVGEISPIVDECEFMIKNLDKFTKPTYTTKRFIMNATDKTFIRKEAKGVVLVMGAWNYPVNLLLMPVVGAIAAGNCIAIKPSEVSQHTAELMATILPKYLDPRAYTVITGAIPETTAVLENRFDHIFYTGNGLVGKIVMTAAAKHLTPVTLELGGKSPAIVTEDADVNITAHRLLWGKFFNNGQTCVAPDYVLVAKSKLEPLLEAFRKTIVEYYGQDAQKSGSYGRIVSTRQFDRLKGLLDNCDPSTIVIGGETDREDLYMAPTIVSPVTPDNALMQQEIFGPILPVIPVEDMDEAIAFVNGRDQPLALYIFASPKYNYNKILDNTSSGGVLVNDILMHLQELSLPFGGVGPSGMGAYHGEKSFETFTHLRSTMVKDLMSEPVSSCRYPPYNEDKGKILGVLVYGLPAGVGAKISTVGSVCGAFWNFMLNKSSTGSDSKL</sequence>
<dbReference type="PROSITE" id="PS00070">
    <property type="entry name" value="ALDEHYDE_DEHYDR_CYS"/>
    <property type="match status" value="1"/>
</dbReference>
<dbReference type="PROSITE" id="PS00687">
    <property type="entry name" value="ALDEHYDE_DEHYDR_GLU"/>
    <property type="match status" value="1"/>
</dbReference>
<dbReference type="FunFam" id="3.40.605.10:FF:000004">
    <property type="entry name" value="Aldehyde dehydrogenase"/>
    <property type="match status" value="1"/>
</dbReference>
<comment type="caution">
    <text evidence="9">The sequence shown here is derived from an EMBL/GenBank/DDBJ whole genome shotgun (WGS) entry which is preliminary data.</text>
</comment>
<dbReference type="Gene3D" id="3.40.309.10">
    <property type="entry name" value="Aldehyde Dehydrogenase, Chain A, domain 2"/>
    <property type="match status" value="1"/>
</dbReference>
<dbReference type="AlphaFoldDB" id="A0A8H7R9Z9"/>
<evidence type="ECO:0000256" key="3">
    <source>
        <dbReference type="ARBA" id="ARBA00023027"/>
    </source>
</evidence>
<proteinExistence type="inferred from homology"/>
<reference evidence="9" key="1">
    <citation type="submission" date="2020-12" db="EMBL/GenBank/DDBJ databases">
        <title>Metabolic potential, ecology and presence of endohyphal bacteria is reflected in genomic diversity of Mucoromycotina.</title>
        <authorList>
            <person name="Muszewska A."/>
            <person name="Okrasinska A."/>
            <person name="Steczkiewicz K."/>
            <person name="Drgas O."/>
            <person name="Orlowska M."/>
            <person name="Perlinska-Lenart U."/>
            <person name="Aleksandrzak-Piekarczyk T."/>
            <person name="Szatraj K."/>
            <person name="Zielenkiewicz U."/>
            <person name="Pilsyk S."/>
            <person name="Malc E."/>
            <person name="Mieczkowski P."/>
            <person name="Kruszewska J.S."/>
            <person name="Biernat P."/>
            <person name="Pawlowska J."/>
        </authorList>
    </citation>
    <scope>NUCLEOTIDE SEQUENCE</scope>
    <source>
        <strain evidence="9">WA0000017839</strain>
    </source>
</reference>
<protein>
    <recommendedName>
        <fullName evidence="4">Aldehyde dehydrogenase</fullName>
    </recommendedName>
</protein>
<dbReference type="GO" id="GO:0004029">
    <property type="term" value="F:aldehyde dehydrogenase (NAD+) activity"/>
    <property type="evidence" value="ECO:0007669"/>
    <property type="project" value="TreeGrafter"/>
</dbReference>
<evidence type="ECO:0000259" key="8">
    <source>
        <dbReference type="Pfam" id="PF00171"/>
    </source>
</evidence>
<dbReference type="InterPro" id="IPR029510">
    <property type="entry name" value="Ald_DH_CS_GLU"/>
</dbReference>
<keyword evidence="3" id="KW-0520">NAD</keyword>
<dbReference type="GO" id="GO:0005737">
    <property type="term" value="C:cytoplasm"/>
    <property type="evidence" value="ECO:0007669"/>
    <property type="project" value="TreeGrafter"/>
</dbReference>
<comment type="similarity">
    <text evidence="1 4 7">Belongs to the aldehyde dehydrogenase family.</text>
</comment>
<dbReference type="Gene3D" id="3.40.605.10">
    <property type="entry name" value="Aldehyde Dehydrogenase, Chain A, domain 1"/>
    <property type="match status" value="1"/>
</dbReference>
<gene>
    <name evidence="9" type="ORF">INT47_007640</name>
</gene>
<dbReference type="InterPro" id="IPR016160">
    <property type="entry name" value="Ald_DH_CS_CYS"/>
</dbReference>
<dbReference type="InterPro" id="IPR015590">
    <property type="entry name" value="Aldehyde_DH_dom"/>
</dbReference>
<dbReference type="Proteomes" id="UP000603453">
    <property type="component" value="Unassembled WGS sequence"/>
</dbReference>